<dbReference type="EC" id="3.2.1.23" evidence="3"/>
<evidence type="ECO:0000256" key="4">
    <source>
        <dbReference type="ARBA" id="ARBA00022729"/>
    </source>
</evidence>
<dbReference type="SUPFAM" id="SSF51445">
    <property type="entry name" value="(Trans)glycosidases"/>
    <property type="match status" value="1"/>
</dbReference>
<sequence length="1021" mass="112133">MQLKTLSLCIALALFSTVSLAFAPFRVDPRGLVLGEAVARAPPNTNYTDQVQFDNYSLVVKGQRIFLHSGEFHNYRLPVPSLWPDILEKVKAAGMNAISVYTHMGAINPSRGVVDFDGYRALQPLYDAAMKAGVWVVLRPGPYINSETSAGGVSHWITSEIAGRIRTNDTDWRDAWEAYISGIIDITVENQITRGGPLILADNEYSQRQPGRAEYFEQLIAKYRGSEMELPLTYNDPNQGSNFINGTGAVDLYGLDSYPLGFDCSNPTVWKPVTTSYDTYHMRVNPSQPFYVPEFQGGAFDPWGPTAPGYSACGELTGPNFQSVFNKQLWASNAKLINYYMLYGGTSWGAIPFPGVYTSYDYGAAISESRLLTPKYTELKRQGLFLRSTPDFWKTDVVGNSTTGAVKASNSAAFGTLLQNPDTQARFYVMRQNDSTSTADISFTLDIETKDVGTLRIPQVARSIQISGRQSKVIVTDYTFGSSKSKLLYSTAEVLFAGTIDGRDVLYLFGLPTEEHEFVFPTRSANEALAPPSNVRVQAQAGQSIVSIERAVVGLVTIFDSKDQLVLYSDTDTAGTFWAPVIARPSSKESDPFSAFWQFGTNETILVGGPYVVREATISGSHLALRGDLETSTRLDVIAPSAVTSITWNGQEVGLNVQASSALSVRSAFVGQVQVASDFGIVVPKLEKWRFADSLPEIRGDFSDKKWVMADKRTTNIPQGIVYGDGRVLYGCDYGFCENMVLWRGHFNATGRETSVNLTINGGDAFAGSVWLNNVFLGTAFGNSTKNLNRISEVDKVYAFPNGTLRRGKDNVITVIHDNMGLNQGDENSSKNPRGIRGFALNSGNFSEWRVQGKIGGYKNYPDKYRGLMNEGGLYGERKGWHLPGFDTSSWTRRDLAQGLPNGLAGVGFFVTTFKLDIADGLDAALSFTFEQEVGQAYRALLFVNGWHMGKRVANLGPQFKFPVHQGILNFKGSNTVAVALWSLLNTPVSPQLSLTLDSVIEGDLGRIEVNNPKWSSKGRE</sequence>
<feature type="signal peptide" evidence="9">
    <location>
        <begin position="1"/>
        <end position="21"/>
    </location>
</feature>
<dbReference type="GO" id="GO:0005975">
    <property type="term" value="P:carbohydrate metabolic process"/>
    <property type="evidence" value="ECO:0007669"/>
    <property type="project" value="InterPro"/>
</dbReference>
<proteinExistence type="inferred from homology"/>
<evidence type="ECO:0000259" key="10">
    <source>
        <dbReference type="SMART" id="SM01029"/>
    </source>
</evidence>
<dbReference type="SUPFAM" id="SSF117100">
    <property type="entry name" value="Beta-galactosidase LacA, domain 3"/>
    <property type="match status" value="1"/>
</dbReference>
<dbReference type="InterPro" id="IPR008979">
    <property type="entry name" value="Galactose-bd-like_sf"/>
</dbReference>
<dbReference type="InterPro" id="IPR017853">
    <property type="entry name" value="GH"/>
</dbReference>
<evidence type="ECO:0000256" key="1">
    <source>
        <dbReference type="ARBA" id="ARBA00001412"/>
    </source>
</evidence>
<dbReference type="AlphaFoldDB" id="A0A5C3QVR0"/>
<evidence type="ECO:0000256" key="5">
    <source>
        <dbReference type="ARBA" id="ARBA00022801"/>
    </source>
</evidence>
<dbReference type="PRINTS" id="PR00742">
    <property type="entry name" value="GLHYDRLASE35"/>
</dbReference>
<dbReference type="InterPro" id="IPR018954">
    <property type="entry name" value="Betagal_dom2"/>
</dbReference>
<evidence type="ECO:0000256" key="7">
    <source>
        <dbReference type="ARBA" id="ARBA00023295"/>
    </source>
</evidence>
<dbReference type="Pfam" id="PF13363">
    <property type="entry name" value="BetaGal_dom3"/>
    <property type="match status" value="1"/>
</dbReference>
<dbReference type="InterPro" id="IPR037110">
    <property type="entry name" value="Betagal_dom2_sf"/>
</dbReference>
<feature type="chain" id="PRO_5022720314" description="beta-galactosidase" evidence="9">
    <location>
        <begin position="22"/>
        <end position="1021"/>
    </location>
</feature>
<keyword evidence="7" id="KW-0326">Glycosidase</keyword>
<dbReference type="InterPro" id="IPR025972">
    <property type="entry name" value="BetaGal_dom3"/>
</dbReference>
<accession>A0A5C3QVR0</accession>
<dbReference type="SUPFAM" id="SSF49785">
    <property type="entry name" value="Galactose-binding domain-like"/>
    <property type="match status" value="2"/>
</dbReference>
<keyword evidence="12" id="KW-1185">Reference proteome</keyword>
<evidence type="ECO:0000313" key="12">
    <source>
        <dbReference type="Proteomes" id="UP000305067"/>
    </source>
</evidence>
<dbReference type="Gene3D" id="2.60.120.260">
    <property type="entry name" value="Galactose-binding domain-like"/>
    <property type="match status" value="2"/>
</dbReference>
<evidence type="ECO:0000256" key="2">
    <source>
        <dbReference type="ARBA" id="ARBA00009809"/>
    </source>
</evidence>
<organism evidence="11 12">
    <name type="scientific">Pterulicium gracile</name>
    <dbReference type="NCBI Taxonomy" id="1884261"/>
    <lineage>
        <taxon>Eukaryota</taxon>
        <taxon>Fungi</taxon>
        <taxon>Dikarya</taxon>
        <taxon>Basidiomycota</taxon>
        <taxon>Agaricomycotina</taxon>
        <taxon>Agaricomycetes</taxon>
        <taxon>Agaricomycetidae</taxon>
        <taxon>Agaricales</taxon>
        <taxon>Pleurotineae</taxon>
        <taxon>Pterulaceae</taxon>
        <taxon>Pterulicium</taxon>
    </lineage>
</organism>
<dbReference type="Proteomes" id="UP000305067">
    <property type="component" value="Unassembled WGS sequence"/>
</dbReference>
<protein>
    <recommendedName>
        <fullName evidence="3">beta-galactosidase</fullName>
        <ecNumber evidence="3">3.2.1.23</ecNumber>
    </recommendedName>
</protein>
<dbReference type="Gene3D" id="2.102.20.10">
    <property type="entry name" value="Beta-galactosidase, domain 2"/>
    <property type="match status" value="1"/>
</dbReference>
<comment type="similarity">
    <text evidence="2 8">Belongs to the glycosyl hydrolase 35 family.</text>
</comment>
<dbReference type="InterPro" id="IPR031330">
    <property type="entry name" value="Gly_Hdrlase_35_cat"/>
</dbReference>
<dbReference type="Gene3D" id="2.60.390.10">
    <property type="entry name" value="Beta-galactosidase, domain 3"/>
    <property type="match status" value="1"/>
</dbReference>
<dbReference type="SMART" id="SM01029">
    <property type="entry name" value="BetaGal_dom2"/>
    <property type="match status" value="1"/>
</dbReference>
<keyword evidence="5 11" id="KW-0378">Hydrolase</keyword>
<reference evidence="11 12" key="1">
    <citation type="journal article" date="2019" name="Nat. Ecol. Evol.">
        <title>Megaphylogeny resolves global patterns of mushroom evolution.</title>
        <authorList>
            <person name="Varga T."/>
            <person name="Krizsan K."/>
            <person name="Foldi C."/>
            <person name="Dima B."/>
            <person name="Sanchez-Garcia M."/>
            <person name="Sanchez-Ramirez S."/>
            <person name="Szollosi G.J."/>
            <person name="Szarkandi J.G."/>
            <person name="Papp V."/>
            <person name="Albert L."/>
            <person name="Andreopoulos W."/>
            <person name="Angelini C."/>
            <person name="Antonin V."/>
            <person name="Barry K.W."/>
            <person name="Bougher N.L."/>
            <person name="Buchanan P."/>
            <person name="Buyck B."/>
            <person name="Bense V."/>
            <person name="Catcheside P."/>
            <person name="Chovatia M."/>
            <person name="Cooper J."/>
            <person name="Damon W."/>
            <person name="Desjardin D."/>
            <person name="Finy P."/>
            <person name="Geml J."/>
            <person name="Haridas S."/>
            <person name="Hughes K."/>
            <person name="Justo A."/>
            <person name="Karasinski D."/>
            <person name="Kautmanova I."/>
            <person name="Kiss B."/>
            <person name="Kocsube S."/>
            <person name="Kotiranta H."/>
            <person name="LaButti K.M."/>
            <person name="Lechner B.E."/>
            <person name="Liimatainen K."/>
            <person name="Lipzen A."/>
            <person name="Lukacs Z."/>
            <person name="Mihaltcheva S."/>
            <person name="Morgado L.N."/>
            <person name="Niskanen T."/>
            <person name="Noordeloos M.E."/>
            <person name="Ohm R.A."/>
            <person name="Ortiz-Santana B."/>
            <person name="Ovrebo C."/>
            <person name="Racz N."/>
            <person name="Riley R."/>
            <person name="Savchenko A."/>
            <person name="Shiryaev A."/>
            <person name="Soop K."/>
            <person name="Spirin V."/>
            <person name="Szebenyi C."/>
            <person name="Tomsovsky M."/>
            <person name="Tulloss R.E."/>
            <person name="Uehling J."/>
            <person name="Grigoriev I.V."/>
            <person name="Vagvolgyi C."/>
            <person name="Papp T."/>
            <person name="Martin F.M."/>
            <person name="Miettinen O."/>
            <person name="Hibbett D.S."/>
            <person name="Nagy L.G."/>
        </authorList>
    </citation>
    <scope>NUCLEOTIDE SEQUENCE [LARGE SCALE GENOMIC DNA]</scope>
    <source>
        <strain evidence="11 12">CBS 309.79</strain>
    </source>
</reference>
<dbReference type="Gene3D" id="3.20.20.80">
    <property type="entry name" value="Glycosidases"/>
    <property type="match status" value="1"/>
</dbReference>
<evidence type="ECO:0000256" key="3">
    <source>
        <dbReference type="ARBA" id="ARBA00012756"/>
    </source>
</evidence>
<dbReference type="EMBL" id="ML178815">
    <property type="protein sequence ID" value="TFL06075.1"/>
    <property type="molecule type" value="Genomic_DNA"/>
</dbReference>
<evidence type="ECO:0000256" key="9">
    <source>
        <dbReference type="SAM" id="SignalP"/>
    </source>
</evidence>
<dbReference type="InterPro" id="IPR036833">
    <property type="entry name" value="BetaGal_dom3_sf"/>
</dbReference>
<evidence type="ECO:0000256" key="6">
    <source>
        <dbReference type="ARBA" id="ARBA00023180"/>
    </source>
</evidence>
<evidence type="ECO:0000313" key="11">
    <source>
        <dbReference type="EMBL" id="TFL06075.1"/>
    </source>
</evidence>
<dbReference type="PANTHER" id="PTHR23421">
    <property type="entry name" value="BETA-GALACTOSIDASE RELATED"/>
    <property type="match status" value="1"/>
</dbReference>
<dbReference type="SUPFAM" id="SSF51011">
    <property type="entry name" value="Glycosyl hydrolase domain"/>
    <property type="match status" value="1"/>
</dbReference>
<comment type="catalytic activity">
    <reaction evidence="1">
        <text>Hydrolysis of terminal non-reducing beta-D-galactose residues in beta-D-galactosides.</text>
        <dbReference type="EC" id="3.2.1.23"/>
    </reaction>
</comment>
<gene>
    <name evidence="11" type="ORF">BDV98DRAFT_498463</name>
</gene>
<dbReference type="Pfam" id="PF01301">
    <property type="entry name" value="Glyco_hydro_35"/>
    <property type="match status" value="1"/>
</dbReference>
<name>A0A5C3QVR0_9AGAR</name>
<keyword evidence="4 9" id="KW-0732">Signal</keyword>
<dbReference type="Pfam" id="PF10435">
    <property type="entry name" value="BetaGal_dom2"/>
    <property type="match status" value="1"/>
</dbReference>
<dbReference type="InterPro" id="IPR025300">
    <property type="entry name" value="BetaGal_jelly_roll_dom"/>
</dbReference>
<evidence type="ECO:0000256" key="8">
    <source>
        <dbReference type="RuleBase" id="RU003679"/>
    </source>
</evidence>
<feature type="domain" description="Beta-galactosidase" evidence="10">
    <location>
        <begin position="391"/>
        <end position="577"/>
    </location>
</feature>
<dbReference type="STRING" id="1884261.A0A5C3QVR0"/>
<dbReference type="GO" id="GO:0004565">
    <property type="term" value="F:beta-galactosidase activity"/>
    <property type="evidence" value="ECO:0007669"/>
    <property type="project" value="UniProtKB-EC"/>
</dbReference>
<dbReference type="InterPro" id="IPR001944">
    <property type="entry name" value="Glycoside_Hdrlase_35"/>
</dbReference>
<dbReference type="Pfam" id="PF13364">
    <property type="entry name" value="BetaGal_ABD2"/>
    <property type="match status" value="2"/>
</dbReference>
<dbReference type="OrthoDB" id="1657402at2759"/>
<keyword evidence="6" id="KW-0325">Glycoprotein</keyword>